<accession>A0A1F6AX58</accession>
<dbReference type="SUPFAM" id="SSF51735">
    <property type="entry name" value="NAD(P)-binding Rossmann-fold domains"/>
    <property type="match status" value="1"/>
</dbReference>
<comment type="caution">
    <text evidence="14">The sequence shown here is derived from an EMBL/GenBank/DDBJ whole genome shotgun (WGS) entry which is preliminary data.</text>
</comment>
<evidence type="ECO:0000256" key="2">
    <source>
        <dbReference type="ARBA" id="ARBA00004323"/>
    </source>
</evidence>
<dbReference type="Pfam" id="PF01370">
    <property type="entry name" value="Epimerase"/>
    <property type="match status" value="1"/>
</dbReference>
<evidence type="ECO:0000256" key="5">
    <source>
        <dbReference type="ARBA" id="ARBA00022968"/>
    </source>
</evidence>
<dbReference type="PANTHER" id="PTHR43078:SF6">
    <property type="entry name" value="UDP-GLUCURONIC ACID DECARBOXYLASE 1"/>
    <property type="match status" value="1"/>
</dbReference>
<feature type="domain" description="NAD-dependent epimerase/dehydratase" evidence="13">
    <location>
        <begin position="8"/>
        <end position="249"/>
    </location>
</feature>
<sequence length="319" mass="35660">METHPLCVVTGGAGFIGSHLCDVLLSAGHEVIAVDNLITGRKDNLAQALKHPHFKLIVHDVTVPFESGIAGQYSNPSYIFHLASPASVVDYQKYPEETALVNSVGTRNLLQLSKQTGAKFLFASTSEVYGDPKEHPQKETYWGNVNPVGPRACYDESKRFGEMMTMVYKRRDELDLRIIRIFNTYGSRMRPDDGRVISNFINQALKREPITVYGDGTQTRSFCYVSDLVDGIVRAMFTEGTNGEVINLGNPEEYRMIDLAKKIKDMTGTTSKIVCKELPLDDPQERQPDITKAKTLLGWEPKVTVSEGLSKTIVYYRSL</sequence>
<dbReference type="PRINTS" id="PR01713">
    <property type="entry name" value="NUCEPIMERASE"/>
</dbReference>
<dbReference type="CDD" id="cd05230">
    <property type="entry name" value="UGD_SDR_e"/>
    <property type="match status" value="1"/>
</dbReference>
<evidence type="ECO:0000256" key="4">
    <source>
        <dbReference type="ARBA" id="ARBA00022793"/>
    </source>
</evidence>
<keyword evidence="3" id="KW-0812">Transmembrane</keyword>
<dbReference type="InterPro" id="IPR001509">
    <property type="entry name" value="Epimerase_deHydtase"/>
</dbReference>
<dbReference type="UniPathway" id="UPA00796">
    <property type="reaction ID" value="UER00771"/>
</dbReference>
<evidence type="ECO:0000256" key="6">
    <source>
        <dbReference type="ARBA" id="ARBA00022989"/>
    </source>
</evidence>
<proteinExistence type="predicted"/>
<evidence type="ECO:0000256" key="1">
    <source>
        <dbReference type="ARBA" id="ARBA00001911"/>
    </source>
</evidence>
<dbReference type="FunFam" id="3.40.50.720:FF:000065">
    <property type="entry name" value="UDP-glucuronic acid decarboxylase 1"/>
    <property type="match status" value="1"/>
</dbReference>
<evidence type="ECO:0000256" key="3">
    <source>
        <dbReference type="ARBA" id="ARBA00022692"/>
    </source>
</evidence>
<evidence type="ECO:0000256" key="11">
    <source>
        <dbReference type="ARBA" id="ARBA00023239"/>
    </source>
</evidence>
<dbReference type="GO" id="GO:0070403">
    <property type="term" value="F:NAD+ binding"/>
    <property type="evidence" value="ECO:0007669"/>
    <property type="project" value="InterPro"/>
</dbReference>
<dbReference type="Proteomes" id="UP000176409">
    <property type="component" value="Unassembled WGS sequence"/>
</dbReference>
<evidence type="ECO:0000259" key="13">
    <source>
        <dbReference type="Pfam" id="PF01370"/>
    </source>
</evidence>
<keyword evidence="4" id="KW-0210">Decarboxylase</keyword>
<evidence type="ECO:0000313" key="14">
    <source>
        <dbReference type="EMBL" id="OGG29082.1"/>
    </source>
</evidence>
<dbReference type="AlphaFoldDB" id="A0A1F6AX58"/>
<evidence type="ECO:0000256" key="7">
    <source>
        <dbReference type="ARBA" id="ARBA00023027"/>
    </source>
</evidence>
<dbReference type="InterPro" id="IPR036291">
    <property type="entry name" value="NAD(P)-bd_dom_sf"/>
</dbReference>
<dbReference type="PANTHER" id="PTHR43078">
    <property type="entry name" value="UDP-GLUCURONIC ACID DECARBOXYLASE-RELATED"/>
    <property type="match status" value="1"/>
</dbReference>
<keyword evidence="7" id="KW-0520">NAD</keyword>
<gene>
    <name evidence="14" type="ORF">A2973_00570</name>
</gene>
<dbReference type="GO" id="GO:0005737">
    <property type="term" value="C:cytoplasm"/>
    <property type="evidence" value="ECO:0007669"/>
    <property type="project" value="TreeGrafter"/>
</dbReference>
<evidence type="ECO:0000313" key="15">
    <source>
        <dbReference type="Proteomes" id="UP000176409"/>
    </source>
</evidence>
<comment type="subcellular location">
    <subcellularLocation>
        <location evidence="2">Golgi apparatus membrane</location>
        <topology evidence="2">Single-pass type II membrane protein</topology>
    </subcellularLocation>
    <subcellularLocation>
        <location evidence="12">Golgi apparatus</location>
        <location evidence="12">Golgi stack membrane</location>
    </subcellularLocation>
</comment>
<keyword evidence="6" id="KW-1133">Transmembrane helix</keyword>
<comment type="cofactor">
    <cofactor evidence="1">
        <name>NAD(+)</name>
        <dbReference type="ChEBI" id="CHEBI:57540"/>
    </cofactor>
</comment>
<keyword evidence="5" id="KW-0735">Signal-anchor</keyword>
<protein>
    <recommendedName>
        <fullName evidence="13">NAD-dependent epimerase/dehydratase domain-containing protein</fullName>
    </recommendedName>
</protein>
<organism evidence="14 15">
    <name type="scientific">Candidatus Gottesmanbacteria bacterium RIFCSPLOWO2_01_FULL_49_10</name>
    <dbReference type="NCBI Taxonomy" id="1798396"/>
    <lineage>
        <taxon>Bacteria</taxon>
        <taxon>Candidatus Gottesmaniibacteriota</taxon>
    </lineage>
</organism>
<evidence type="ECO:0000256" key="10">
    <source>
        <dbReference type="ARBA" id="ARBA00023180"/>
    </source>
</evidence>
<evidence type="ECO:0000256" key="8">
    <source>
        <dbReference type="ARBA" id="ARBA00023034"/>
    </source>
</evidence>
<evidence type="ECO:0000256" key="12">
    <source>
        <dbReference type="ARBA" id="ARBA00037859"/>
    </source>
</evidence>
<dbReference type="EMBL" id="MFJZ01000058">
    <property type="protein sequence ID" value="OGG29082.1"/>
    <property type="molecule type" value="Genomic_DNA"/>
</dbReference>
<keyword evidence="11" id="KW-0456">Lyase</keyword>
<keyword evidence="9" id="KW-0472">Membrane</keyword>
<dbReference type="Gene3D" id="3.40.50.720">
    <property type="entry name" value="NAD(P)-binding Rossmann-like Domain"/>
    <property type="match status" value="1"/>
</dbReference>
<evidence type="ECO:0000256" key="9">
    <source>
        <dbReference type="ARBA" id="ARBA00023136"/>
    </source>
</evidence>
<name>A0A1F6AX58_9BACT</name>
<dbReference type="STRING" id="1798396.A2973_00570"/>
<keyword evidence="8" id="KW-0333">Golgi apparatus</keyword>
<reference evidence="14 15" key="1">
    <citation type="journal article" date="2016" name="Nat. Commun.">
        <title>Thousands of microbial genomes shed light on interconnected biogeochemical processes in an aquifer system.</title>
        <authorList>
            <person name="Anantharaman K."/>
            <person name="Brown C.T."/>
            <person name="Hug L.A."/>
            <person name="Sharon I."/>
            <person name="Castelle C.J."/>
            <person name="Probst A.J."/>
            <person name="Thomas B.C."/>
            <person name="Singh A."/>
            <person name="Wilkins M.J."/>
            <person name="Karaoz U."/>
            <person name="Brodie E.L."/>
            <person name="Williams K.H."/>
            <person name="Hubbard S.S."/>
            <person name="Banfield J.F."/>
        </authorList>
    </citation>
    <scope>NUCLEOTIDE SEQUENCE [LARGE SCALE GENOMIC DNA]</scope>
</reference>
<dbReference type="GO" id="GO:0048040">
    <property type="term" value="F:UDP-glucuronate decarboxylase activity"/>
    <property type="evidence" value="ECO:0007669"/>
    <property type="project" value="TreeGrafter"/>
</dbReference>
<dbReference type="GO" id="GO:0033320">
    <property type="term" value="P:UDP-D-xylose biosynthetic process"/>
    <property type="evidence" value="ECO:0007669"/>
    <property type="project" value="UniProtKB-UniPathway"/>
</dbReference>
<dbReference type="GO" id="GO:0042732">
    <property type="term" value="P:D-xylose metabolic process"/>
    <property type="evidence" value="ECO:0007669"/>
    <property type="project" value="InterPro"/>
</dbReference>
<dbReference type="InterPro" id="IPR044516">
    <property type="entry name" value="UXS-like"/>
</dbReference>
<keyword evidence="10" id="KW-0325">Glycoprotein</keyword>